<reference evidence="2" key="1">
    <citation type="journal article" date="2025" name="Aquaculture">
        <title>Assessment of the bioflocculant production and safety properties of Metabacillus hrfriensis sp. nov. based on phenotypic and whole-genome sequencing analysis.</title>
        <authorList>
            <person name="Zhang R."/>
            <person name="Zhao Z."/>
            <person name="Luo L."/>
            <person name="Wang S."/>
            <person name="Guo K."/>
            <person name="Xu W."/>
        </authorList>
    </citation>
    <scope>NUCLEOTIDE SEQUENCE [LARGE SCALE GENOMIC DNA]</scope>
    <source>
        <strain evidence="2">CT-WN-B3</strain>
    </source>
</reference>
<proteinExistence type="predicted"/>
<keyword evidence="2" id="KW-1185">Reference proteome</keyword>
<protein>
    <submittedName>
        <fullName evidence="1">Class I SAM-dependent DNA methyltransferase</fullName>
        <ecNumber evidence="1">2.1.1.-</ecNumber>
    </submittedName>
</protein>
<dbReference type="Proteomes" id="UP001226091">
    <property type="component" value="Chromosome"/>
</dbReference>
<keyword evidence="1" id="KW-0489">Methyltransferase</keyword>
<name>A0ACD4REP9_9BACI</name>
<keyword evidence="1" id="KW-0808">Transferase</keyword>
<organism evidence="1 2">
    <name type="scientific">Metabacillus hrfriensis</name>
    <dbReference type="NCBI Taxonomy" id="3048891"/>
    <lineage>
        <taxon>Bacteria</taxon>
        <taxon>Bacillati</taxon>
        <taxon>Bacillota</taxon>
        <taxon>Bacilli</taxon>
        <taxon>Bacillales</taxon>
        <taxon>Bacillaceae</taxon>
        <taxon>Metabacillus</taxon>
    </lineage>
</organism>
<accession>A0ACD4REP9</accession>
<sequence>MTNEELKKLKARLWQTADQLRAGAGLKSTQYASPILGLIFLRFANSKYSKYELEILEEYNKSKGTRAEREIHEIATIKCGFYLPENARYDKLLNLPEEENLAFKIKEAMIEIEKFSPELEGVLPKDEYYAINSSEDKSLLKKLLKNFKDIPDNISIDIFGEIYEYFLGEFALAEGQGGGEFFTPSSVVRYMVEVLAPTEGKILDPACGSGGMFVQTAHYIARHKEKHGESNEINLRAYGVEKTSETVKLAKMNLALNNIRGEIIEANSYYSDPHNSYESFDYVMANPPFNVDEVELDLVKNQRRFNEYGVPQNKTKSSKKDSDKTEKVPNANYLWINQFATALRPNGRASLVMPNSASDAGKSEKDIRIKLIESGIISQMVTLPSKMFNTVTLPATLWFFNKTKPKPDEILFIDARNIFTFVDKSHRKFTEEQIKNLAIISRLYEGKKEEFFALIDEYKLNMKNALNKNYWQENIDWLLERFPNGEYQDIIGLCKAATIEGEEGIKEQDYSLNPGRYVGVVIEEDGMTKQDFNKVIHELNEELTTLNKTAQQLERKIIGNLLSLVSE</sequence>
<dbReference type="EC" id="2.1.1.-" evidence="1"/>
<gene>
    <name evidence="1" type="ORF">QLQ22_05415</name>
</gene>
<evidence type="ECO:0000313" key="2">
    <source>
        <dbReference type="Proteomes" id="UP001226091"/>
    </source>
</evidence>
<dbReference type="EMBL" id="CP126116">
    <property type="protein sequence ID" value="WHZ58779.1"/>
    <property type="molecule type" value="Genomic_DNA"/>
</dbReference>
<evidence type="ECO:0000313" key="1">
    <source>
        <dbReference type="EMBL" id="WHZ58779.1"/>
    </source>
</evidence>